<dbReference type="InterPro" id="IPR041657">
    <property type="entry name" value="HTH_17"/>
</dbReference>
<feature type="domain" description="Helix-turn-helix" evidence="1">
    <location>
        <begin position="10"/>
        <end position="56"/>
    </location>
</feature>
<dbReference type="EMBL" id="BNJG01000001">
    <property type="protein sequence ID" value="GHO55301.1"/>
    <property type="molecule type" value="Genomic_DNA"/>
</dbReference>
<reference evidence="2 3" key="1">
    <citation type="journal article" date="2021" name="Int. J. Syst. Evol. Microbiol.">
        <title>Reticulibacter mediterranei gen. nov., sp. nov., within the new family Reticulibacteraceae fam. nov., and Ktedonospora formicarum gen. nov., sp. nov., Ktedonobacter robiniae sp. nov., Dictyobacter formicarum sp. nov. and Dictyobacter arantiisoli sp. nov., belonging to the class Ktedonobacteria.</title>
        <authorList>
            <person name="Yabe S."/>
            <person name="Zheng Y."/>
            <person name="Wang C.M."/>
            <person name="Sakai Y."/>
            <person name="Abe K."/>
            <person name="Yokota A."/>
            <person name="Donadio S."/>
            <person name="Cavaletti L."/>
            <person name="Monciardini P."/>
        </authorList>
    </citation>
    <scope>NUCLEOTIDE SEQUENCE [LARGE SCALE GENOMIC DNA]</scope>
    <source>
        <strain evidence="2 3">SOSP1-30</strain>
    </source>
</reference>
<accession>A0ABQ3URE3</accession>
<keyword evidence="3" id="KW-1185">Reference proteome</keyword>
<evidence type="ECO:0000313" key="2">
    <source>
        <dbReference type="EMBL" id="GHO55301.1"/>
    </source>
</evidence>
<evidence type="ECO:0000259" key="1">
    <source>
        <dbReference type="Pfam" id="PF12728"/>
    </source>
</evidence>
<protein>
    <recommendedName>
        <fullName evidence="1">Helix-turn-helix domain-containing protein</fullName>
    </recommendedName>
</protein>
<dbReference type="InterPro" id="IPR009061">
    <property type="entry name" value="DNA-bd_dom_put_sf"/>
</dbReference>
<dbReference type="Proteomes" id="UP000654345">
    <property type="component" value="Unassembled WGS sequence"/>
</dbReference>
<comment type="caution">
    <text evidence="2">The sequence shown here is derived from an EMBL/GenBank/DDBJ whole genome shotgun (WGS) entry which is preliminary data.</text>
</comment>
<organism evidence="2 3">
    <name type="scientific">Ktedonobacter robiniae</name>
    <dbReference type="NCBI Taxonomy" id="2778365"/>
    <lineage>
        <taxon>Bacteria</taxon>
        <taxon>Bacillati</taxon>
        <taxon>Chloroflexota</taxon>
        <taxon>Ktedonobacteria</taxon>
        <taxon>Ktedonobacterales</taxon>
        <taxon>Ktedonobacteraceae</taxon>
        <taxon>Ktedonobacter</taxon>
    </lineage>
</organism>
<name>A0ABQ3URE3_9CHLR</name>
<gene>
    <name evidence="2" type="ORF">KSB_37760</name>
</gene>
<dbReference type="InterPro" id="IPR010093">
    <property type="entry name" value="SinI_DNA-bd"/>
</dbReference>
<evidence type="ECO:0000313" key="3">
    <source>
        <dbReference type="Proteomes" id="UP000654345"/>
    </source>
</evidence>
<dbReference type="SUPFAM" id="SSF46955">
    <property type="entry name" value="Putative DNA-binding domain"/>
    <property type="match status" value="1"/>
</dbReference>
<proteinExistence type="predicted"/>
<sequence length="72" mass="8361">MPLEIDGEKYYTAAEAARYLGISRDTFYRNVKDNLRPYKHGALKRDYFRQSDLNRYKGIYPASDDDTSDASS</sequence>
<dbReference type="RefSeq" id="WP_201371903.1">
    <property type="nucleotide sequence ID" value="NZ_BNJG01000001.1"/>
</dbReference>
<dbReference type="NCBIfam" id="TIGR01764">
    <property type="entry name" value="excise"/>
    <property type="match status" value="1"/>
</dbReference>
<dbReference type="Pfam" id="PF12728">
    <property type="entry name" value="HTH_17"/>
    <property type="match status" value="1"/>
</dbReference>